<evidence type="ECO:0000256" key="1">
    <source>
        <dbReference type="SAM" id="MobiDB-lite"/>
    </source>
</evidence>
<organism evidence="2 3">
    <name type="scientific">Glomus cerebriforme</name>
    <dbReference type="NCBI Taxonomy" id="658196"/>
    <lineage>
        <taxon>Eukaryota</taxon>
        <taxon>Fungi</taxon>
        <taxon>Fungi incertae sedis</taxon>
        <taxon>Mucoromycota</taxon>
        <taxon>Glomeromycotina</taxon>
        <taxon>Glomeromycetes</taxon>
        <taxon>Glomerales</taxon>
        <taxon>Glomeraceae</taxon>
        <taxon>Glomus</taxon>
    </lineage>
</organism>
<proteinExistence type="predicted"/>
<keyword evidence="3" id="KW-1185">Reference proteome</keyword>
<feature type="compositionally biased region" description="Basic and acidic residues" evidence="1">
    <location>
        <begin position="71"/>
        <end position="82"/>
    </location>
</feature>
<feature type="region of interest" description="Disordered" evidence="1">
    <location>
        <begin position="161"/>
        <end position="306"/>
    </location>
</feature>
<feature type="compositionally biased region" description="Acidic residues" evidence="1">
    <location>
        <begin position="186"/>
        <end position="257"/>
    </location>
</feature>
<accession>A0A397TT01</accession>
<evidence type="ECO:0000313" key="3">
    <source>
        <dbReference type="Proteomes" id="UP000265703"/>
    </source>
</evidence>
<feature type="compositionally biased region" description="Basic and acidic residues" evidence="1">
    <location>
        <begin position="272"/>
        <end position="284"/>
    </location>
</feature>
<gene>
    <name evidence="2" type="ORF">C1645_870989</name>
</gene>
<feature type="region of interest" description="Disordered" evidence="1">
    <location>
        <begin position="41"/>
        <end position="82"/>
    </location>
</feature>
<feature type="compositionally biased region" description="Basic and acidic residues" evidence="1">
    <location>
        <begin position="295"/>
        <end position="306"/>
    </location>
</feature>
<sequence length="306" mass="35261">METTKSVDAGSKTWLKERAAISAAHRRQKTDPAAARLIEKADQLHKERTQRNLRETVDEDDEAIDEVPDTTVKKNEGRDRRTSVKSSFRRSVVFSSPLNYSSTPVEDDDLEDIDAIVSVPPPEEIVVKIAQKPAEEDTIALNHGKEASEDVYRSFAESVLEQGLTTESELELSFDLKPEDIKIREEDEEEEEEEEEEVEEEEEKKDEEDEEEKKNEEDEEEKKDEEDEEEKKDEEDEEDEEKEETQEEQSDLDEADNAEERVQEKLNGADVEINHNEENKGDVKDQEDDQSEESTLSKEVDAKNND</sequence>
<dbReference type="AlphaFoldDB" id="A0A397TT01"/>
<feature type="compositionally biased region" description="Basic and acidic residues" evidence="1">
    <location>
        <begin position="41"/>
        <end position="56"/>
    </location>
</feature>
<comment type="caution">
    <text evidence="2">The sequence shown here is derived from an EMBL/GenBank/DDBJ whole genome shotgun (WGS) entry which is preliminary data.</text>
</comment>
<dbReference type="Proteomes" id="UP000265703">
    <property type="component" value="Unassembled WGS sequence"/>
</dbReference>
<reference evidence="2 3" key="1">
    <citation type="submission" date="2018-06" db="EMBL/GenBank/DDBJ databases">
        <title>Comparative genomics reveals the genomic features of Rhizophagus irregularis, R. cerebriforme, R. diaphanum and Gigaspora rosea, and their symbiotic lifestyle signature.</title>
        <authorList>
            <person name="Morin E."/>
            <person name="San Clemente H."/>
            <person name="Chen E.C.H."/>
            <person name="De La Providencia I."/>
            <person name="Hainaut M."/>
            <person name="Kuo A."/>
            <person name="Kohler A."/>
            <person name="Murat C."/>
            <person name="Tang N."/>
            <person name="Roy S."/>
            <person name="Loubradou J."/>
            <person name="Henrissat B."/>
            <person name="Grigoriev I.V."/>
            <person name="Corradi N."/>
            <person name="Roux C."/>
            <person name="Martin F.M."/>
        </authorList>
    </citation>
    <scope>NUCLEOTIDE SEQUENCE [LARGE SCALE GENOMIC DNA]</scope>
    <source>
        <strain evidence="2 3">DAOM 227022</strain>
    </source>
</reference>
<feature type="compositionally biased region" description="Basic and acidic residues" evidence="1">
    <location>
        <begin position="174"/>
        <end position="185"/>
    </location>
</feature>
<dbReference type="OrthoDB" id="2377036at2759"/>
<name>A0A397TT01_9GLOM</name>
<evidence type="ECO:0000313" key="2">
    <source>
        <dbReference type="EMBL" id="RIA98014.1"/>
    </source>
</evidence>
<feature type="compositionally biased region" description="Acidic residues" evidence="1">
    <location>
        <begin position="57"/>
        <end position="68"/>
    </location>
</feature>
<protein>
    <submittedName>
        <fullName evidence="2">Uncharacterized protein</fullName>
    </submittedName>
</protein>
<dbReference type="EMBL" id="QKYT01000022">
    <property type="protein sequence ID" value="RIA98014.1"/>
    <property type="molecule type" value="Genomic_DNA"/>
</dbReference>